<feature type="transmembrane region" description="Helical" evidence="6">
    <location>
        <begin position="6"/>
        <end position="27"/>
    </location>
</feature>
<evidence type="ECO:0000256" key="4">
    <source>
        <dbReference type="ARBA" id="ARBA00022989"/>
    </source>
</evidence>
<evidence type="ECO:0000256" key="6">
    <source>
        <dbReference type="SAM" id="Phobius"/>
    </source>
</evidence>
<evidence type="ECO:0000313" key="7">
    <source>
        <dbReference type="EMBL" id="HIP57127.1"/>
    </source>
</evidence>
<feature type="transmembrane region" description="Helical" evidence="6">
    <location>
        <begin position="89"/>
        <end position="111"/>
    </location>
</feature>
<keyword evidence="2" id="KW-1003">Cell membrane</keyword>
<comment type="subcellular location">
    <subcellularLocation>
        <location evidence="1">Cell membrane</location>
        <topology evidence="1">Multi-pass membrane protein</topology>
    </subcellularLocation>
</comment>
<evidence type="ECO:0000256" key="1">
    <source>
        <dbReference type="ARBA" id="ARBA00004651"/>
    </source>
</evidence>
<protein>
    <submittedName>
        <fullName evidence="7">ABC transporter permease</fullName>
    </submittedName>
</protein>
<evidence type="ECO:0000256" key="2">
    <source>
        <dbReference type="ARBA" id="ARBA00022475"/>
    </source>
</evidence>
<keyword evidence="4 6" id="KW-1133">Transmembrane helix</keyword>
<feature type="transmembrane region" description="Helical" evidence="6">
    <location>
        <begin position="266"/>
        <end position="283"/>
    </location>
</feature>
<keyword evidence="5 6" id="KW-0472">Membrane</keyword>
<dbReference type="AlphaFoldDB" id="A0A833DTC4"/>
<feature type="transmembrane region" description="Helical" evidence="6">
    <location>
        <begin position="183"/>
        <end position="202"/>
    </location>
</feature>
<evidence type="ECO:0000313" key="8">
    <source>
        <dbReference type="Proteomes" id="UP000605805"/>
    </source>
</evidence>
<comment type="caution">
    <text evidence="7">The sequence shown here is derived from an EMBL/GenBank/DDBJ whole genome shotgun (WGS) entry which is preliminary data.</text>
</comment>
<evidence type="ECO:0000256" key="5">
    <source>
        <dbReference type="ARBA" id="ARBA00023136"/>
    </source>
</evidence>
<keyword evidence="3 6" id="KW-0812">Transmembrane</keyword>
<dbReference type="GO" id="GO:0022857">
    <property type="term" value="F:transmembrane transporter activity"/>
    <property type="evidence" value="ECO:0007669"/>
    <property type="project" value="InterPro"/>
</dbReference>
<reference evidence="7" key="1">
    <citation type="journal article" date="2020" name="ISME J.">
        <title>Gammaproteobacteria mediating utilization of methyl-, sulfur- and petroleum organic compounds in deep ocean hydrothermal plumes.</title>
        <authorList>
            <person name="Zhou Z."/>
            <person name="Liu Y."/>
            <person name="Pan J."/>
            <person name="Cron B.R."/>
            <person name="Toner B.M."/>
            <person name="Anantharaman K."/>
            <person name="Breier J.A."/>
            <person name="Dick G.J."/>
            <person name="Li M."/>
        </authorList>
    </citation>
    <scope>NUCLEOTIDE SEQUENCE</scope>
    <source>
        <strain evidence="7">SZUA-1435</strain>
    </source>
</reference>
<dbReference type="GO" id="GO:0005886">
    <property type="term" value="C:plasma membrane"/>
    <property type="evidence" value="ECO:0007669"/>
    <property type="project" value="UniProtKB-SubCell"/>
</dbReference>
<organism evidence="7 8">
    <name type="scientific">Ignisphaera aggregans</name>
    <dbReference type="NCBI Taxonomy" id="334771"/>
    <lineage>
        <taxon>Archaea</taxon>
        <taxon>Thermoproteota</taxon>
        <taxon>Thermoprotei</taxon>
        <taxon>Desulfurococcales</taxon>
        <taxon>Desulfurococcaceae</taxon>
        <taxon>Ignisphaera</taxon>
    </lineage>
</organism>
<sequence length="296" mass="31319">MIYILTTFINALNFMVPILLASIGEILTERSGIVNIGIEGILNLSAFTSAVAAFTTGNPFLGFVVGIATGALLGLVHGVLSTYLRGDQIIIGIGVNIVSYSIGVLGLIALWKQHGASPRIPSLPLISISEGLSISLLALVSPILAIAVWWFLTKTDIGLKIRACGEDPRAAEAMGIKVFRMQVMATVLGAMLSGVAGSYLVLGIVSQFVRGIAAGRGFIALANVAFSGWNPLIAILGAYIFGFLDALAISLQIAIGAIALAYPLRMIPYIGTLAIVSMFRWRARAPRYLGKPYIKE</sequence>
<feature type="transmembrane region" description="Helical" evidence="6">
    <location>
        <begin position="131"/>
        <end position="152"/>
    </location>
</feature>
<feature type="transmembrane region" description="Helical" evidence="6">
    <location>
        <begin position="60"/>
        <end position="80"/>
    </location>
</feature>
<dbReference type="EMBL" id="DQTV01000065">
    <property type="protein sequence ID" value="HIP57127.1"/>
    <property type="molecule type" value="Genomic_DNA"/>
</dbReference>
<dbReference type="CDD" id="cd06580">
    <property type="entry name" value="TM_PBP1_transp_TpRbsC_like"/>
    <property type="match status" value="1"/>
</dbReference>
<dbReference type="PANTHER" id="PTHR43370">
    <property type="entry name" value="SUGAR ABC TRANSPORTER INTEGRAL MEMBRANE PROTEIN-RELATED"/>
    <property type="match status" value="1"/>
</dbReference>
<evidence type="ECO:0000256" key="3">
    <source>
        <dbReference type="ARBA" id="ARBA00022692"/>
    </source>
</evidence>
<name>A0A833DTC4_9CREN</name>
<dbReference type="PANTHER" id="PTHR43370:SF1">
    <property type="entry name" value="GUANOSINE ABC TRANSPORTER PERMEASE PROTEIN NUPQ"/>
    <property type="match status" value="1"/>
</dbReference>
<proteinExistence type="predicted"/>
<accession>A0A833DTC4</accession>
<dbReference type="InterPro" id="IPR001851">
    <property type="entry name" value="ABC_transp_permease"/>
</dbReference>
<dbReference type="Proteomes" id="UP000605805">
    <property type="component" value="Unassembled WGS sequence"/>
</dbReference>
<gene>
    <name evidence="7" type="ORF">EYH02_03545</name>
</gene>
<dbReference type="Pfam" id="PF02653">
    <property type="entry name" value="BPD_transp_2"/>
    <property type="match status" value="1"/>
</dbReference>
<feature type="transmembrane region" description="Helical" evidence="6">
    <location>
        <begin position="34"/>
        <end position="54"/>
    </location>
</feature>